<evidence type="ECO:0000313" key="4">
    <source>
        <dbReference type="Proteomes" id="UP000014984"/>
    </source>
</evidence>
<feature type="coiled-coil region" evidence="1">
    <location>
        <begin position="341"/>
        <end position="416"/>
    </location>
</feature>
<sequence>MFGQNFLGRAIIVEKIKFRNLKKYKGIVEKVYVKDGQPVKKDELLAVITTQLERSNITSPIDGVIRNVYIIESLIVSHGDTVFDVFTDFEINTLLKKPSSINDTLREGLNEFGYLEKLINKESFEDLSKNNKNYISVDSVTQEMEKFTKVETTSNNNDNNFTTETVDDFDIYFDSETAILNAFDNQELINKNIEIEREVILNPVSISDSITEELAWHSKKIDILKKGIDLKIFEENNLKAKETKINDEIENQQILPAFNDEIVKSENIIESSQSVESEDNLTANEFKIKFETNETQINDFDESNLENAKILKIQEIESLVDEKILLVQNELSILNKNNIKFNDLAEKFNLLKKELEFANSKISKIKLLETDLNELKKNTLLIGETNSKIELLENQFNQIKFENQDLKNEIKKISNTSNSKVLMNSSNNQVSYVDFSIDITALINLHTLMIEPSKKNDIWLELNAFFAKALKKSFIKFKELKIDSDYICLIQNNKGKLVQKNVEIFENSSILDIAKNIENYVKNENNIAKISLFDLTNTNINNAKLNLYEQNIITIYFSKITHSFKEDGILSSYLNLCFAFNEDIIAFEEMIKFTSYFVNLLRNPGFLI</sequence>
<dbReference type="SUPFAM" id="SSF51230">
    <property type="entry name" value="Single hybrid motif"/>
    <property type="match status" value="1"/>
</dbReference>
<reference evidence="3 4" key="1">
    <citation type="journal article" date="2013" name="Genome Biol. Evol.">
        <title>Comparison of metabolic capacities and inference of gene content evolution in mosquito-associated Spiroplasma diminutum and S. taiwanense.</title>
        <authorList>
            <person name="Lo W.S."/>
            <person name="Ku C."/>
            <person name="Chen L.L."/>
            <person name="Chang T.H."/>
            <person name="Kuo C.H."/>
        </authorList>
    </citation>
    <scope>NUCLEOTIDE SEQUENCE [LARGE SCALE GENOMIC DNA]</scope>
    <source>
        <strain evidence="3">CT-1</strain>
    </source>
</reference>
<dbReference type="InterPro" id="IPR058625">
    <property type="entry name" value="MdtA-like_BSH"/>
</dbReference>
<dbReference type="Pfam" id="PF25917">
    <property type="entry name" value="BSH_RND"/>
    <property type="match status" value="1"/>
</dbReference>
<feature type="domain" description="Multidrug resistance protein MdtA-like barrel-sandwich hybrid" evidence="2">
    <location>
        <begin position="25"/>
        <end position="84"/>
    </location>
</feature>
<dbReference type="EMBL" id="CP005074">
    <property type="protein sequence ID" value="AGR41499.1"/>
    <property type="molecule type" value="Genomic_DNA"/>
</dbReference>
<dbReference type="OrthoDB" id="387237at2"/>
<name>S5LUL6_9MOLU</name>
<dbReference type="KEGG" id="stai:STAIW_v1c09130"/>
<organism evidence="3 4">
    <name type="scientific">Spiroplasma taiwanense CT-1</name>
    <dbReference type="NCBI Taxonomy" id="1276220"/>
    <lineage>
        <taxon>Bacteria</taxon>
        <taxon>Bacillati</taxon>
        <taxon>Mycoplasmatota</taxon>
        <taxon>Mollicutes</taxon>
        <taxon>Entomoplasmatales</taxon>
        <taxon>Spiroplasmataceae</taxon>
        <taxon>Spiroplasma</taxon>
    </lineage>
</organism>
<dbReference type="AlphaFoldDB" id="S5LUL6"/>
<keyword evidence="1" id="KW-0175">Coiled coil</keyword>
<dbReference type="Gene3D" id="2.40.50.100">
    <property type="match status" value="1"/>
</dbReference>
<dbReference type="STRING" id="1276220.STAIW_v1c09130"/>
<evidence type="ECO:0000256" key="1">
    <source>
        <dbReference type="SAM" id="Coils"/>
    </source>
</evidence>
<gene>
    <name evidence="3" type="ORF">STAIW_v1c09130</name>
</gene>
<evidence type="ECO:0000259" key="2">
    <source>
        <dbReference type="Pfam" id="PF25917"/>
    </source>
</evidence>
<dbReference type="InterPro" id="IPR011053">
    <property type="entry name" value="Single_hybrid_motif"/>
</dbReference>
<proteinExistence type="predicted"/>
<evidence type="ECO:0000313" key="3">
    <source>
        <dbReference type="EMBL" id="AGR41499.1"/>
    </source>
</evidence>
<protein>
    <recommendedName>
        <fullName evidence="2">Multidrug resistance protein MdtA-like barrel-sandwich hybrid domain-containing protein</fullName>
    </recommendedName>
</protein>
<dbReference type="HOGENOM" id="CLU_426350_0_0_14"/>
<accession>S5LUL6</accession>
<dbReference type="Proteomes" id="UP000014984">
    <property type="component" value="Chromosome"/>
</dbReference>
<keyword evidence="4" id="KW-1185">Reference proteome</keyword>
<dbReference type="PATRIC" id="fig|1276220.3.peg.931"/>